<feature type="region of interest" description="Disordered" evidence="1">
    <location>
        <begin position="119"/>
        <end position="142"/>
    </location>
</feature>
<dbReference type="EMBL" id="MKGL01000001">
    <property type="protein sequence ID" value="RNF12899.1"/>
    <property type="molecule type" value="Genomic_DNA"/>
</dbReference>
<accession>A0A3R7RTX5</accession>
<dbReference type="OMA" id="CLYADEV"/>
<evidence type="ECO:0000313" key="2">
    <source>
        <dbReference type="EMBL" id="RNF12899.1"/>
    </source>
</evidence>
<gene>
    <name evidence="2" type="ORF">TraAM80_00057</name>
</gene>
<dbReference type="GeneID" id="40323990"/>
<dbReference type="AlphaFoldDB" id="A0A3R7RTX5"/>
<dbReference type="RefSeq" id="XP_029243042.1">
    <property type="nucleotide sequence ID" value="XM_029377152.1"/>
</dbReference>
<name>A0A3R7RTX5_TRYRA</name>
<evidence type="ECO:0000313" key="3">
    <source>
        <dbReference type="Proteomes" id="UP000283634"/>
    </source>
</evidence>
<feature type="compositionally biased region" description="Basic and acidic residues" evidence="1">
    <location>
        <begin position="587"/>
        <end position="610"/>
    </location>
</feature>
<feature type="region of interest" description="Disordered" evidence="1">
    <location>
        <begin position="171"/>
        <end position="213"/>
    </location>
</feature>
<comment type="caution">
    <text evidence="2">The sequence shown here is derived from an EMBL/GenBank/DDBJ whole genome shotgun (WGS) entry which is preliminary data.</text>
</comment>
<organism evidence="2 3">
    <name type="scientific">Trypanosoma rangeli</name>
    <dbReference type="NCBI Taxonomy" id="5698"/>
    <lineage>
        <taxon>Eukaryota</taxon>
        <taxon>Discoba</taxon>
        <taxon>Euglenozoa</taxon>
        <taxon>Kinetoplastea</taxon>
        <taxon>Metakinetoplastina</taxon>
        <taxon>Trypanosomatida</taxon>
        <taxon>Trypanosomatidae</taxon>
        <taxon>Trypanosoma</taxon>
        <taxon>Herpetosoma</taxon>
    </lineage>
</organism>
<dbReference type="Proteomes" id="UP000283634">
    <property type="component" value="Unassembled WGS sequence"/>
</dbReference>
<evidence type="ECO:0000256" key="1">
    <source>
        <dbReference type="SAM" id="MobiDB-lite"/>
    </source>
</evidence>
<reference evidence="2 3" key="1">
    <citation type="journal article" date="2018" name="BMC Genomics">
        <title>Genomic comparison of Trypanosoma conorhini and Trypanosoma rangeli to Trypanosoma cruzi strains of high and low virulence.</title>
        <authorList>
            <person name="Bradwell K.R."/>
            <person name="Koparde V.N."/>
            <person name="Matveyev A.V."/>
            <person name="Serrano M.G."/>
            <person name="Alves J.M."/>
            <person name="Parikh H."/>
            <person name="Huang B."/>
            <person name="Lee V."/>
            <person name="Espinosa-Alvarez O."/>
            <person name="Ortiz P.A."/>
            <person name="Costa-Martins A.G."/>
            <person name="Teixeira M.M."/>
            <person name="Buck G.A."/>
        </authorList>
    </citation>
    <scope>NUCLEOTIDE SEQUENCE [LARGE SCALE GENOMIC DNA]</scope>
    <source>
        <strain evidence="2 3">AM80</strain>
    </source>
</reference>
<sequence>MHEKNIIDGELYQVAANGIRDSFYHTVQSGVVLGLAVHFYKQALLPLTRVCTSAGDSKTASHCQKGRLQNWGSVLSVSEELGLWPCLYADEVEQYGAVVLQLHVLRFVEELFAVLATQAEDSQERGESERGPPVSQSITSLRVDRGEDVDCMPLTEVQSQDVMDSVCEKENEEVNLNKYPTEKGDGTSSMWDGGEVNGGPSSRSSRSYPSAHSRRQYDVMMASLQLHEAGNVVLVPPKSNGSPLKLCPSTYSDAPGVVVAITTSSTSSNAGYVLSRTPSQRFTVECRSLPEKCPTTELVDFSVKHTDGIMEGDKVVSVKEPIVVNPLHSFSTSNEQSATVLPLSAYSPTATAGAANILTFSNEELHPPPSMETVLRRACDRYDPILFSGERKLGMLSPLTSTMMDKHNGVRTVASCTTTESSFPVNLIGRLGALHSSREMTSAFTAASLSRPHSPPQWQEEVESQGVSPITPDTGTEQSVVPSQTVLTSAELQRCTFLMRQNPQHRSNVREFRETELRDLMQDFSVVDPSLLSGTSDRHSLLLTLEKQQTLIRCLTSRLEAMKKDNPLRHDDAWSATDGVSTVSEGPDPKRLLRSDADCRTDDSGQRAETDVSSVPDVFLDSERSFYYY</sequence>
<keyword evidence="3" id="KW-1185">Reference proteome</keyword>
<protein>
    <submittedName>
        <fullName evidence="2">Uncharacterized protein</fullName>
    </submittedName>
</protein>
<feature type="region of interest" description="Disordered" evidence="1">
    <location>
        <begin position="569"/>
        <end position="614"/>
    </location>
</feature>
<feature type="compositionally biased region" description="Low complexity" evidence="1">
    <location>
        <begin position="201"/>
        <end position="211"/>
    </location>
</feature>
<proteinExistence type="predicted"/>
<dbReference type="OrthoDB" id="251795at2759"/>